<dbReference type="PROSITE" id="PS50835">
    <property type="entry name" value="IG_LIKE"/>
    <property type="match status" value="7"/>
</dbReference>
<evidence type="ECO:0000313" key="6">
    <source>
        <dbReference type="RefSeq" id="XP_053544383.1"/>
    </source>
</evidence>
<dbReference type="Proteomes" id="UP000221080">
    <property type="component" value="Chromosome 19"/>
</dbReference>
<dbReference type="InterPro" id="IPR003598">
    <property type="entry name" value="Ig_sub2"/>
</dbReference>
<reference evidence="5" key="1">
    <citation type="journal article" date="2016" name="Nat. Commun.">
        <title>The channel catfish genome sequence provides insights into the evolution of scale formation in teleosts.</title>
        <authorList>
            <person name="Liu Z."/>
            <person name="Liu S."/>
            <person name="Yao J."/>
            <person name="Bao L."/>
            <person name="Zhang J."/>
            <person name="Li Y."/>
            <person name="Jiang C."/>
            <person name="Sun L."/>
            <person name="Wang R."/>
            <person name="Zhang Y."/>
            <person name="Zhou T."/>
            <person name="Zeng Q."/>
            <person name="Fu Q."/>
            <person name="Gao S."/>
            <person name="Li N."/>
            <person name="Koren S."/>
            <person name="Jiang Y."/>
            <person name="Zimin A."/>
            <person name="Xu P."/>
            <person name="Phillippy A.M."/>
            <person name="Geng X."/>
            <person name="Song L."/>
            <person name="Sun F."/>
            <person name="Li C."/>
            <person name="Wang X."/>
            <person name="Chen A."/>
            <person name="Jin Y."/>
            <person name="Yuan Z."/>
            <person name="Yang Y."/>
            <person name="Tan S."/>
            <person name="Peatman E."/>
            <person name="Lu J."/>
            <person name="Qin Z."/>
            <person name="Dunham R."/>
            <person name="Li Z."/>
            <person name="Sonstegard T."/>
            <person name="Feng J."/>
            <person name="Danzmann R.G."/>
            <person name="Schroeder S."/>
            <person name="Scheffler B."/>
            <person name="Duke M.V."/>
            <person name="Ballard L."/>
            <person name="Kucuktas H."/>
            <person name="Kaltenboeck L."/>
            <person name="Liu H."/>
            <person name="Armbruster J."/>
            <person name="Xie Y."/>
            <person name="Kirby M.L."/>
            <person name="Tian Y."/>
            <person name="Flanagan M.E."/>
            <person name="Mu W."/>
            <person name="Waldbieser G.C."/>
        </authorList>
    </citation>
    <scope>NUCLEOTIDE SEQUENCE [LARGE SCALE GENOMIC DNA]</scope>
    <source>
        <strain evidence="5">SDA103</strain>
    </source>
</reference>
<accession>A0A9F7TQS5</accession>
<keyword evidence="6" id="KW-0675">Receptor</keyword>
<feature type="domain" description="Ig-like" evidence="4">
    <location>
        <begin position="143"/>
        <end position="242"/>
    </location>
</feature>
<keyword evidence="2" id="KW-0812">Transmembrane</keyword>
<feature type="domain" description="Ig-like" evidence="4">
    <location>
        <begin position="249"/>
        <end position="330"/>
    </location>
</feature>
<dbReference type="SMART" id="SM00408">
    <property type="entry name" value="IGc2"/>
    <property type="match status" value="5"/>
</dbReference>
<protein>
    <submittedName>
        <fullName evidence="6">B-cell receptor CD22 isoform X1</fullName>
    </submittedName>
</protein>
<feature type="compositionally biased region" description="Polar residues" evidence="1">
    <location>
        <begin position="808"/>
        <end position="827"/>
    </location>
</feature>
<dbReference type="Gene3D" id="2.60.40.10">
    <property type="entry name" value="Immunoglobulins"/>
    <property type="match status" value="8"/>
</dbReference>
<dbReference type="InterPro" id="IPR007110">
    <property type="entry name" value="Ig-like_dom"/>
</dbReference>
<feature type="domain" description="Ig-like" evidence="4">
    <location>
        <begin position="507"/>
        <end position="588"/>
    </location>
</feature>
<feature type="signal peptide" evidence="3">
    <location>
        <begin position="1"/>
        <end position="19"/>
    </location>
</feature>
<feature type="region of interest" description="Disordered" evidence="1">
    <location>
        <begin position="808"/>
        <end position="830"/>
    </location>
</feature>
<dbReference type="AlphaFoldDB" id="A0A9F7TQS5"/>
<dbReference type="CDD" id="cd00096">
    <property type="entry name" value="Ig"/>
    <property type="match status" value="5"/>
</dbReference>
<reference evidence="6" key="2">
    <citation type="submission" date="2025-08" db="UniProtKB">
        <authorList>
            <consortium name="RefSeq"/>
        </authorList>
    </citation>
    <scope>IDENTIFICATION</scope>
    <source>
        <tissue evidence="6">Blood</tissue>
    </source>
</reference>
<feature type="chain" id="PRO_5039943109" evidence="3">
    <location>
        <begin position="20"/>
        <end position="996"/>
    </location>
</feature>
<feature type="domain" description="Ig-like" evidence="4">
    <location>
        <begin position="335"/>
        <end position="416"/>
    </location>
</feature>
<dbReference type="Pfam" id="PF13895">
    <property type="entry name" value="Ig_2"/>
    <property type="match status" value="5"/>
</dbReference>
<gene>
    <name evidence="6" type="primary">LOC108279481</name>
</gene>
<evidence type="ECO:0000256" key="3">
    <source>
        <dbReference type="SAM" id="SignalP"/>
    </source>
</evidence>
<evidence type="ECO:0000313" key="5">
    <source>
        <dbReference type="Proteomes" id="UP000221080"/>
    </source>
</evidence>
<evidence type="ECO:0000259" key="4">
    <source>
        <dbReference type="PROSITE" id="PS50835"/>
    </source>
</evidence>
<keyword evidence="3" id="KW-0732">Signal</keyword>
<dbReference type="PANTHER" id="PTHR46013">
    <property type="entry name" value="VASCULAR CELL ADHESION MOLECULE 1"/>
    <property type="match status" value="1"/>
</dbReference>
<name>A0A9F7TQS5_ICTPU</name>
<proteinExistence type="predicted"/>
<dbReference type="InterPro" id="IPR003599">
    <property type="entry name" value="Ig_sub"/>
</dbReference>
<dbReference type="PANTHER" id="PTHR46013:SF4">
    <property type="entry name" value="B-CELL RECEPTOR CD22-RELATED"/>
    <property type="match status" value="1"/>
</dbReference>
<evidence type="ECO:0000256" key="1">
    <source>
        <dbReference type="SAM" id="MobiDB-lite"/>
    </source>
</evidence>
<feature type="domain" description="Ig-like" evidence="4">
    <location>
        <begin position="421"/>
        <end position="502"/>
    </location>
</feature>
<feature type="domain" description="Ig-like" evidence="4">
    <location>
        <begin position="679"/>
        <end position="753"/>
    </location>
</feature>
<evidence type="ECO:0000256" key="2">
    <source>
        <dbReference type="SAM" id="Phobius"/>
    </source>
</evidence>
<feature type="region of interest" description="Disordered" evidence="1">
    <location>
        <begin position="951"/>
        <end position="996"/>
    </location>
</feature>
<keyword evidence="5" id="KW-1185">Reference proteome</keyword>
<dbReference type="SMART" id="SM00409">
    <property type="entry name" value="IG"/>
    <property type="match status" value="7"/>
</dbReference>
<dbReference type="RefSeq" id="XP_053544383.1">
    <property type="nucleotide sequence ID" value="XM_053688408.1"/>
</dbReference>
<dbReference type="SUPFAM" id="SSF48726">
    <property type="entry name" value="Immunoglobulin"/>
    <property type="match status" value="7"/>
</dbReference>
<keyword evidence="2" id="KW-0472">Membrane</keyword>
<feature type="compositionally biased region" description="Basic and acidic residues" evidence="1">
    <location>
        <begin position="956"/>
        <end position="980"/>
    </location>
</feature>
<keyword evidence="2" id="KW-1133">Transmembrane helix</keyword>
<dbReference type="GeneID" id="108279481"/>
<dbReference type="InterPro" id="IPR036179">
    <property type="entry name" value="Ig-like_dom_sf"/>
</dbReference>
<organism evidence="5 6">
    <name type="scientific">Ictalurus punctatus</name>
    <name type="common">Channel catfish</name>
    <name type="synonym">Silurus punctatus</name>
    <dbReference type="NCBI Taxonomy" id="7998"/>
    <lineage>
        <taxon>Eukaryota</taxon>
        <taxon>Metazoa</taxon>
        <taxon>Chordata</taxon>
        <taxon>Craniata</taxon>
        <taxon>Vertebrata</taxon>
        <taxon>Euteleostomi</taxon>
        <taxon>Actinopterygii</taxon>
        <taxon>Neopterygii</taxon>
        <taxon>Teleostei</taxon>
        <taxon>Ostariophysi</taxon>
        <taxon>Siluriformes</taxon>
        <taxon>Ictaluridae</taxon>
        <taxon>Ictalurus</taxon>
    </lineage>
</organism>
<dbReference type="OrthoDB" id="6413693at2759"/>
<dbReference type="InterPro" id="IPR013783">
    <property type="entry name" value="Ig-like_fold"/>
</dbReference>
<feature type="domain" description="Ig-like" evidence="4">
    <location>
        <begin position="593"/>
        <end position="674"/>
    </location>
</feature>
<feature type="transmembrane region" description="Helical" evidence="2">
    <location>
        <begin position="781"/>
        <end position="802"/>
    </location>
</feature>
<sequence>MKSAEKLVIVCFLFKGVLCREFSISLPESVEAVRGLCVLIPCSFEIEEQYDGDLQKDPTGIWLKDDTHADNNRVFNSKVTEENKIEGKLIGDLRMKNCTTVFYNIRKNYSGVYYFRLETSGSLKQTYTSSSVSVRVGDSPITPSITLYKEDQGEVEDQNELVEGTSVSLICSAPAPPCLLKPPTFTWNFLPEERRQQQNHNTSFSSSQLNFTATHLHHGLNFTCTATYQLQNRNESAQRSFILHVLYGPRNTSVSASPSASVLLGSSVSLRCSSDANPAVLNYTWYRENGEQIGTGNHFTINTTDSTHSGLYYCRAQNQHGDHTSSVLLDVQYGPRNTSVSASPSASVLLGSSVSLRCSSDANPAVLNYTWYRENGEQIGTGNHLTINTTDSTHSGLYYCRAQNQHGDHTSSVLLDVQYGPRNTSVSASPSASVLLGSSVSLRCSSDANPAVLNYTWYRENGEQIGTGNHLTINTTDSTHSGLYYCRAQNQHGDHTSSVLLDVQYGPRNTSVSASPSASVLLGSSVSLRCSSDANPAVLNYTWYRENGEQIGTGNHLTINTTDSTHSGLYYCRAQNQHGDHNSSVLLDVLYGPRNTSVSASPSASVLLGSSVSLRCSSDANPAVLNYTWYRENGEQIGTGNHLTINTTDSTHSGLYYCRAQNQHGDHNSSVLLDVLYAPQLSPSSSCNTTQDLILCSCEVHGNPSPKLEWRVSGQNSSATSEESVNKTTSRSFISIRQSFTDVLTLQCVVSNNLGISTQFFYFKKVAPHSAKGAGVDISSVLIGAAVGASVMMMLCGVFLCVRTTKSSGQGETVNPSGQGETVNPSGQGEAAGLVLNDRIPNAILQEEDGESVYVNKTDLSESLHYTTVKFLNRERSEIRSLSSLTAKYATVHHGSEHQTEGETGDAAIEEVQEEHVITMDSVMMQKSAEEEVMYGNITHQPTMEQTLVNLDKDEDEKKKSKESQEAKARASEQLKHSDGAEGIYAQIQPRKHEHT</sequence>
<dbReference type="KEGG" id="ipu:108279481"/>